<evidence type="ECO:0000313" key="2">
    <source>
        <dbReference type="EMBL" id="KAF3523039.1"/>
    </source>
</evidence>
<protein>
    <submittedName>
        <fullName evidence="2">Uncharacterized protein</fullName>
    </submittedName>
</protein>
<evidence type="ECO:0000313" key="3">
    <source>
        <dbReference type="Proteomes" id="UP000712600"/>
    </source>
</evidence>
<gene>
    <name evidence="2" type="ORF">F2Q69_00048046</name>
</gene>
<reference evidence="2" key="1">
    <citation type="submission" date="2019-12" db="EMBL/GenBank/DDBJ databases">
        <title>Genome sequencing and annotation of Brassica cretica.</title>
        <authorList>
            <person name="Studholme D.J."/>
            <person name="Sarris P."/>
        </authorList>
    </citation>
    <scope>NUCLEOTIDE SEQUENCE</scope>
    <source>
        <strain evidence="2">PFS-109/04</strain>
        <tissue evidence="2">Leaf</tissue>
    </source>
</reference>
<dbReference type="EMBL" id="QGKX02001347">
    <property type="protein sequence ID" value="KAF3523039.1"/>
    <property type="molecule type" value="Genomic_DNA"/>
</dbReference>
<feature type="region of interest" description="Disordered" evidence="1">
    <location>
        <begin position="1"/>
        <end position="20"/>
    </location>
</feature>
<sequence>MVPKKSGAMKPSENLPLGSSRDFPYGQKLCATLVLVRVCLFPASKLESPNVNKAAPEFLCPATVTGLWISVSTKSSPRTLTKLQLLAIEEER</sequence>
<accession>A0A8S9PQD7</accession>
<organism evidence="2 3">
    <name type="scientific">Brassica cretica</name>
    <name type="common">Mustard</name>
    <dbReference type="NCBI Taxonomy" id="69181"/>
    <lineage>
        <taxon>Eukaryota</taxon>
        <taxon>Viridiplantae</taxon>
        <taxon>Streptophyta</taxon>
        <taxon>Embryophyta</taxon>
        <taxon>Tracheophyta</taxon>
        <taxon>Spermatophyta</taxon>
        <taxon>Magnoliopsida</taxon>
        <taxon>eudicotyledons</taxon>
        <taxon>Gunneridae</taxon>
        <taxon>Pentapetalae</taxon>
        <taxon>rosids</taxon>
        <taxon>malvids</taxon>
        <taxon>Brassicales</taxon>
        <taxon>Brassicaceae</taxon>
        <taxon>Brassiceae</taxon>
        <taxon>Brassica</taxon>
    </lineage>
</organism>
<evidence type="ECO:0000256" key="1">
    <source>
        <dbReference type="SAM" id="MobiDB-lite"/>
    </source>
</evidence>
<name>A0A8S9PQD7_BRACR</name>
<comment type="caution">
    <text evidence="2">The sequence shown here is derived from an EMBL/GenBank/DDBJ whole genome shotgun (WGS) entry which is preliminary data.</text>
</comment>
<dbReference type="Proteomes" id="UP000712600">
    <property type="component" value="Unassembled WGS sequence"/>
</dbReference>
<dbReference type="AlphaFoldDB" id="A0A8S9PQD7"/>
<proteinExistence type="predicted"/>